<dbReference type="Proteomes" id="UP000062788">
    <property type="component" value="Unassembled WGS sequence"/>
</dbReference>
<reference evidence="6 7" key="1">
    <citation type="submission" date="2015-11" db="EMBL/GenBank/DDBJ databases">
        <title>Expanding the genomic diversity of Burkholderia species for the development of highly accurate diagnostics.</title>
        <authorList>
            <person name="Sahl J."/>
            <person name="Keim P."/>
            <person name="Wagner D."/>
        </authorList>
    </citation>
    <scope>NUCLEOTIDE SEQUENCE [LARGE SCALE GENOMIC DNA]</scope>
    <source>
        <strain evidence="6 7">TSV85</strain>
    </source>
</reference>
<evidence type="ECO:0000313" key="6">
    <source>
        <dbReference type="EMBL" id="KVE28948.1"/>
    </source>
</evidence>
<sequence>MAGTWFAACCACGSAADTVRAQTPSPLAEWQYSAGVPLAKVLAPAQQPVWQIDTGAAVDLRPSYPGASAYRVRIGPSIDIRYRDLFFASTGEGIGVNVLRGPNWRVALSAGYDLGRRAADDLDHLRGMPNIGAAALVRLAADYVITKPFPWVARVAVRRDVGGASGWRGDLSAYLPLPGSNERFFWFAGPSVTFADARYMNAWFGVSDAQARAGERRGYAPSAGLRSVAFGTTAVWFVDKHWFVTAAGAVEQLVGAAARSPLVTRSTQAVVDVSISYRF</sequence>
<dbReference type="EMBL" id="LOWA01000018">
    <property type="protein sequence ID" value="KVE28948.1"/>
    <property type="molecule type" value="Genomic_DNA"/>
</dbReference>
<evidence type="ECO:0000256" key="4">
    <source>
        <dbReference type="ARBA" id="ARBA00023136"/>
    </source>
</evidence>
<evidence type="ECO:0000313" key="7">
    <source>
        <dbReference type="Proteomes" id="UP000062788"/>
    </source>
</evidence>
<keyword evidence="4" id="KW-0472">Membrane</keyword>
<comment type="caution">
    <text evidence="6">The sequence shown here is derived from an EMBL/GenBank/DDBJ whole genome shotgun (WGS) entry which is preliminary data.</text>
</comment>
<evidence type="ECO:0000256" key="1">
    <source>
        <dbReference type="ARBA" id="ARBA00004442"/>
    </source>
</evidence>
<comment type="subcellular location">
    <subcellularLocation>
        <location evidence="1">Cell outer membrane</location>
    </subcellularLocation>
</comment>
<protein>
    <submittedName>
        <fullName evidence="6">Structural protein MipA</fullName>
    </submittedName>
</protein>
<evidence type="ECO:0000256" key="3">
    <source>
        <dbReference type="ARBA" id="ARBA00022729"/>
    </source>
</evidence>
<accession>A0A103E5X6</accession>
<comment type="similarity">
    <text evidence="2">Belongs to the MipA/OmpV family.</text>
</comment>
<keyword evidence="7" id="KW-1185">Reference proteome</keyword>
<dbReference type="PANTHER" id="PTHR38776">
    <property type="entry name" value="MLTA-INTERACTING PROTEIN-RELATED"/>
    <property type="match status" value="1"/>
</dbReference>
<dbReference type="GO" id="GO:0009279">
    <property type="term" value="C:cell outer membrane"/>
    <property type="evidence" value="ECO:0007669"/>
    <property type="project" value="UniProtKB-SubCell"/>
</dbReference>
<keyword evidence="3" id="KW-0732">Signal</keyword>
<dbReference type="InterPro" id="IPR010583">
    <property type="entry name" value="MipA"/>
</dbReference>
<organism evidence="6 7">
    <name type="scientific">Burkholderia singularis</name>
    <dbReference type="NCBI Taxonomy" id="1503053"/>
    <lineage>
        <taxon>Bacteria</taxon>
        <taxon>Pseudomonadati</taxon>
        <taxon>Pseudomonadota</taxon>
        <taxon>Betaproteobacteria</taxon>
        <taxon>Burkholderiales</taxon>
        <taxon>Burkholderiaceae</taxon>
        <taxon>Burkholderia</taxon>
        <taxon>pseudomallei group</taxon>
    </lineage>
</organism>
<proteinExistence type="inferred from homology"/>
<keyword evidence="5" id="KW-0998">Cell outer membrane</keyword>
<dbReference type="PANTHER" id="PTHR38776:SF1">
    <property type="entry name" value="MLTA-INTERACTING PROTEIN-RELATED"/>
    <property type="match status" value="1"/>
</dbReference>
<dbReference type="Pfam" id="PF06629">
    <property type="entry name" value="MipA"/>
    <property type="match status" value="1"/>
</dbReference>
<evidence type="ECO:0000256" key="2">
    <source>
        <dbReference type="ARBA" id="ARBA00005722"/>
    </source>
</evidence>
<evidence type="ECO:0000256" key="5">
    <source>
        <dbReference type="ARBA" id="ARBA00023237"/>
    </source>
</evidence>
<dbReference type="AlphaFoldDB" id="A0A103E5X6"/>
<name>A0A103E5X6_9BURK</name>
<gene>
    <name evidence="6" type="ORF">WS67_08340</name>
</gene>